<comment type="similarity">
    <text evidence="1">Belongs to the Tango6 family.</text>
</comment>
<dbReference type="InterPro" id="IPR039600">
    <property type="entry name" value="TANGO6/Rtp1"/>
</dbReference>
<sequence>MEAPGDKNRPPLMDRILQLGKAAYDPDLPEETRRQNQPPFKTLLDGQVQDSPIGLLLTIYSTKSLALLPVLTVLVQPSRTQPWLRAPLISALALLPLRPRGVQNTIEFVLSVHPSARLNAPSGSDQRSGISHEALNAASRLLSSPPGGMTPNDWFSGIGPQLFSLLQGEGEPEMDKAAAFIIGFGVLGRKQYGAPGMPGWRAFVEPILRCIDPNAAPRSSREASPEEPIITLGTPNILITSEEVAKGIRNLSTLLTSHPHPSLAKRLLGPILLPLWALASWPQDDETTKSKFCNPARRLLSTLVQLSPSSKDLTSKTGKLTSSSILSTVLQNLTFRGRADPDKKCWEYAVAKDGGIQIQESTNPTRDSLPVLGEIDGAGDRFISLMEMLAATPGFDVEISTLFMSLCGKWFSQNSKSKQVPKISTRIEPTNQDQSIGTRLIEAKVMQKMMTAFPDKLVSDSHQVLELVHQVLADAVASNEDGTTDDTVPVALSLLNIVLTSPNFKGISETKTLDAIQASLQTINRKGSQEISTTAQNLLLLLKFRTSIDEPENPTIRKPTDQQLEDRKTYNLAISYLTATDSPPPVRAQGLELISNLIRTNSSILDIQALLVLFSSLLQDSEEYIYLRAIKSFIQLSHRHPKAVMKDLIDRYVDSNEDSELDQRLRLGEALLQVVQDSPAAFSGEAAISVCEGLIFIASRRGYRPKTEQEQHKRNKLKRKKNQEAEEVWDGPVPQLDEVLETESHEDNEILSQITSGWESKRGSEDVRVRASAVSILGSAIEANIAGIGSRLLSTAIDLSIHILTLESEPEKGILRRAAILLVMYFVKALDTARAEGKKLGFGFVGQSLEDVQRILGYVEETDNDGLVKQHARDVIEGLQGWQMNALLPEREAPSELGELAGLSINPGRGNETVGGMRPRIEEIE</sequence>
<dbReference type="InterPro" id="IPR019451">
    <property type="entry name" value="Rtp1_C1"/>
</dbReference>
<organism evidence="5 6">
    <name type="scientific">Lachnellula cervina</name>
    <dbReference type="NCBI Taxonomy" id="1316786"/>
    <lineage>
        <taxon>Eukaryota</taxon>
        <taxon>Fungi</taxon>
        <taxon>Dikarya</taxon>
        <taxon>Ascomycota</taxon>
        <taxon>Pezizomycotina</taxon>
        <taxon>Leotiomycetes</taxon>
        <taxon>Helotiales</taxon>
        <taxon>Lachnaceae</taxon>
        <taxon>Lachnellula</taxon>
    </lineage>
</organism>
<dbReference type="OrthoDB" id="39591at2759"/>
<evidence type="ECO:0000256" key="2">
    <source>
        <dbReference type="SAM" id="MobiDB-lite"/>
    </source>
</evidence>
<dbReference type="Proteomes" id="UP000481288">
    <property type="component" value="Unassembled WGS sequence"/>
</dbReference>
<feature type="domain" description="RNA polymerase II assembly factor Rtp1 C-terminal" evidence="4">
    <location>
        <begin position="579"/>
        <end position="677"/>
    </location>
</feature>
<dbReference type="PANTHER" id="PTHR20959">
    <property type="entry name" value="TRANSPORT AND GOLGI ORGANIZATION PROTEIN 6 FAMILY MEMBER"/>
    <property type="match status" value="1"/>
</dbReference>
<feature type="domain" description="RNA polymerase II assembly factor Rtp1 C-terminal" evidence="3">
    <location>
        <begin position="849"/>
        <end position="880"/>
    </location>
</feature>
<dbReference type="InterPro" id="IPR016024">
    <property type="entry name" value="ARM-type_fold"/>
</dbReference>
<feature type="region of interest" description="Disordered" evidence="2">
    <location>
        <begin position="24"/>
        <end position="44"/>
    </location>
</feature>
<feature type="region of interest" description="Disordered" evidence="2">
    <location>
        <begin position="706"/>
        <end position="727"/>
    </location>
</feature>
<dbReference type="Pfam" id="PF10363">
    <property type="entry name" value="RTP1_C1"/>
    <property type="match status" value="1"/>
</dbReference>
<evidence type="ECO:0000313" key="5">
    <source>
        <dbReference type="EMBL" id="TVY51957.1"/>
    </source>
</evidence>
<evidence type="ECO:0000259" key="4">
    <source>
        <dbReference type="Pfam" id="PF10363"/>
    </source>
</evidence>
<dbReference type="SUPFAM" id="SSF48371">
    <property type="entry name" value="ARM repeat"/>
    <property type="match status" value="2"/>
</dbReference>
<dbReference type="InterPro" id="IPR011989">
    <property type="entry name" value="ARM-like"/>
</dbReference>
<dbReference type="Pfam" id="PF10304">
    <property type="entry name" value="RTP1_C2"/>
    <property type="match status" value="1"/>
</dbReference>
<comment type="caution">
    <text evidence="5">The sequence shown here is derived from an EMBL/GenBank/DDBJ whole genome shotgun (WGS) entry which is preliminary data.</text>
</comment>
<evidence type="ECO:0000259" key="3">
    <source>
        <dbReference type="Pfam" id="PF10304"/>
    </source>
</evidence>
<proteinExistence type="inferred from homology"/>
<evidence type="ECO:0000313" key="6">
    <source>
        <dbReference type="Proteomes" id="UP000481288"/>
    </source>
</evidence>
<dbReference type="PANTHER" id="PTHR20959:SF1">
    <property type="entry name" value="TRANSPORT AND GOLGI ORGANIZATION PROTEIN 6 HOMOLOG"/>
    <property type="match status" value="1"/>
</dbReference>
<dbReference type="EMBL" id="QGMG01000700">
    <property type="protein sequence ID" value="TVY51957.1"/>
    <property type="molecule type" value="Genomic_DNA"/>
</dbReference>
<dbReference type="GO" id="GO:0009306">
    <property type="term" value="P:protein secretion"/>
    <property type="evidence" value="ECO:0007669"/>
    <property type="project" value="TreeGrafter"/>
</dbReference>
<accession>A0A7D8Z445</accession>
<evidence type="ECO:0000256" key="1">
    <source>
        <dbReference type="ARBA" id="ARBA00005724"/>
    </source>
</evidence>
<gene>
    <name evidence="5" type="primary">TANGO6</name>
    <name evidence="5" type="ORF">LCER1_G008803</name>
</gene>
<dbReference type="InterPro" id="IPR019414">
    <property type="entry name" value="Rtp1_C2"/>
</dbReference>
<keyword evidence="6" id="KW-1185">Reference proteome</keyword>
<dbReference type="Gene3D" id="1.25.10.10">
    <property type="entry name" value="Leucine-rich Repeat Variant"/>
    <property type="match status" value="1"/>
</dbReference>
<dbReference type="AlphaFoldDB" id="A0A7D8Z445"/>
<reference evidence="5 6" key="1">
    <citation type="submission" date="2018-05" db="EMBL/GenBank/DDBJ databases">
        <title>Whole genome sequencing for identification of molecular markers to develop diagnostic detection tools for the regulated plant pathogen Lachnellula willkommii.</title>
        <authorList>
            <person name="Giroux E."/>
            <person name="Bilodeau G."/>
        </authorList>
    </citation>
    <scope>NUCLEOTIDE SEQUENCE [LARGE SCALE GENOMIC DNA]</scope>
    <source>
        <strain evidence="5 6">CBS 625.97</strain>
    </source>
</reference>
<name>A0A7D8Z445_9HELO</name>
<protein>
    <submittedName>
        <fullName evidence="5">Transport and Golgi organization protein 6-like</fullName>
    </submittedName>
</protein>